<dbReference type="PANTHER" id="PTHR47926:SF454">
    <property type="entry name" value="REPEAT-CONTAINING PROTEIN, PUTATIVE-RELATED"/>
    <property type="match status" value="1"/>
</dbReference>
<keyword evidence="5" id="KW-1185">Reference proteome</keyword>
<feature type="repeat" description="PPR" evidence="2">
    <location>
        <begin position="129"/>
        <end position="163"/>
    </location>
</feature>
<dbReference type="Pfam" id="PF20431">
    <property type="entry name" value="E_motif"/>
    <property type="match status" value="1"/>
</dbReference>
<dbReference type="InterPro" id="IPR002885">
    <property type="entry name" value="PPR_rpt"/>
</dbReference>
<accession>A0A9Q1K972</accession>
<name>A0A9Q1K972_9CARY</name>
<dbReference type="FunFam" id="1.25.40.10:FF:000090">
    <property type="entry name" value="Pentatricopeptide repeat-containing protein, chloroplastic"/>
    <property type="match status" value="1"/>
</dbReference>
<keyword evidence="3" id="KW-0175">Coiled coil</keyword>
<dbReference type="Pfam" id="PF13041">
    <property type="entry name" value="PPR_2"/>
    <property type="match status" value="4"/>
</dbReference>
<comment type="caution">
    <text evidence="4">The sequence shown here is derived from an EMBL/GenBank/DDBJ whole genome shotgun (WGS) entry which is preliminary data.</text>
</comment>
<feature type="repeat" description="PPR" evidence="2">
    <location>
        <begin position="559"/>
        <end position="594"/>
    </location>
</feature>
<dbReference type="OrthoDB" id="751155at2759"/>
<dbReference type="Gene3D" id="1.25.40.10">
    <property type="entry name" value="Tetratricopeptide repeat domain"/>
    <property type="match status" value="5"/>
</dbReference>
<dbReference type="GO" id="GO:0009451">
    <property type="term" value="P:RNA modification"/>
    <property type="evidence" value="ECO:0007669"/>
    <property type="project" value="InterPro"/>
</dbReference>
<dbReference type="InterPro" id="IPR046848">
    <property type="entry name" value="E_motif"/>
</dbReference>
<dbReference type="EMBL" id="JAKOGI010000208">
    <property type="protein sequence ID" value="KAJ8439736.1"/>
    <property type="molecule type" value="Genomic_DNA"/>
</dbReference>
<dbReference type="GO" id="GO:0003723">
    <property type="term" value="F:RNA binding"/>
    <property type="evidence" value="ECO:0007669"/>
    <property type="project" value="InterPro"/>
</dbReference>
<dbReference type="Proteomes" id="UP001153076">
    <property type="component" value="Unassembled WGS sequence"/>
</dbReference>
<organism evidence="4 5">
    <name type="scientific">Carnegiea gigantea</name>
    <dbReference type="NCBI Taxonomy" id="171969"/>
    <lineage>
        <taxon>Eukaryota</taxon>
        <taxon>Viridiplantae</taxon>
        <taxon>Streptophyta</taxon>
        <taxon>Embryophyta</taxon>
        <taxon>Tracheophyta</taxon>
        <taxon>Spermatophyta</taxon>
        <taxon>Magnoliopsida</taxon>
        <taxon>eudicotyledons</taxon>
        <taxon>Gunneridae</taxon>
        <taxon>Pentapetalae</taxon>
        <taxon>Caryophyllales</taxon>
        <taxon>Cactineae</taxon>
        <taxon>Cactaceae</taxon>
        <taxon>Cactoideae</taxon>
        <taxon>Echinocereeae</taxon>
        <taxon>Carnegiea</taxon>
    </lineage>
</organism>
<dbReference type="PANTHER" id="PTHR47926">
    <property type="entry name" value="PENTATRICOPEPTIDE REPEAT-CONTAINING PROTEIN"/>
    <property type="match status" value="1"/>
</dbReference>
<sequence>MQDLCELMNLICHSQNAKHLAEDAAKQLINLNQQLAKFNRTHSFYECVCLFQQIHSSGVVTPDHYSLSAALTASANVPNLRFGNQLHAHAISTGLKAYPHVSNTLLSLYAKSEHLGAVRKVFYELVCPDAYSWTTMLSACTKLGQVWYACQLLDEMPQRNVAPWNAVITGCAANCYENVAFYLFRRMHVLGVSHDNYTFAAILSLRSSRLYGFGKQVHSLIIKSGFLDISSVTNSLLSMYFNCGSSTDACKVFKEADQTVHDEITYNAMINGLVTVERAEEALMMYKEMLDAHLRPTELTFVSLMSSGLFVTACFQLHVQAIKAGYEPCTAVSNASMAMYADHGLLDEVTKIFERLEEKDVVSWNTVITAYAQIDSFRLAVMAFMEMQRNGIEPDEYTIGSLLPSSECLDDVQMLYAIALKNGLCLISEVVNALVSAFSKQGGIDEAYQVFCGTHSKNLITWNAIISGLLLNGCPVQALELFLCMQKLEIRPDVYTLTIVLSICASISTLRHGKEVHGYILRQGISKEASLGNGLITAYATCGVLSLSARVFDCMIERDVVSWNAIISAFAQYGQGKKAVEYFTEMQNEIGLRPDQATFTAVLSACSHAGLVCDGIQIFNSMVNDYGFEPGVDHFSCLVYLFGRAGYIDETEGLIMSKDSEIDPNVWWTLFSACAAYGNVRLGRIIAKLLLQTAKNDPAVYVLLSNIHANAGRWEDAANIRQMMREVGVMKQPGYSWLKP</sequence>
<dbReference type="Pfam" id="PF01535">
    <property type="entry name" value="PPR"/>
    <property type="match status" value="3"/>
</dbReference>
<feature type="coiled-coil region" evidence="3">
    <location>
        <begin position="14"/>
        <end position="41"/>
    </location>
</feature>
<feature type="repeat" description="PPR" evidence="2">
    <location>
        <begin position="458"/>
        <end position="492"/>
    </location>
</feature>
<reference evidence="4" key="1">
    <citation type="submission" date="2022-04" db="EMBL/GenBank/DDBJ databases">
        <title>Carnegiea gigantea Genome sequencing and assembly v2.</title>
        <authorList>
            <person name="Copetti D."/>
            <person name="Sanderson M.J."/>
            <person name="Burquez A."/>
            <person name="Wojciechowski M.F."/>
        </authorList>
    </citation>
    <scope>NUCLEOTIDE SEQUENCE</scope>
    <source>
        <strain evidence="4">SGP5-SGP5p</strain>
        <tissue evidence="4">Aerial part</tissue>
    </source>
</reference>
<feature type="repeat" description="PPR" evidence="2">
    <location>
        <begin position="360"/>
        <end position="394"/>
    </location>
</feature>
<evidence type="ECO:0000313" key="5">
    <source>
        <dbReference type="Proteomes" id="UP001153076"/>
    </source>
</evidence>
<feature type="repeat" description="PPR" evidence="2">
    <location>
        <begin position="262"/>
        <end position="296"/>
    </location>
</feature>
<dbReference type="InterPro" id="IPR046960">
    <property type="entry name" value="PPR_At4g14850-like_plant"/>
</dbReference>
<feature type="repeat" description="PPR" evidence="2">
    <location>
        <begin position="595"/>
        <end position="630"/>
    </location>
</feature>
<dbReference type="AlphaFoldDB" id="A0A9Q1K972"/>
<gene>
    <name evidence="4" type="ORF">Cgig2_009560</name>
</gene>
<dbReference type="NCBIfam" id="TIGR00756">
    <property type="entry name" value="PPR"/>
    <property type="match status" value="5"/>
</dbReference>
<dbReference type="PROSITE" id="PS51375">
    <property type="entry name" value="PPR"/>
    <property type="match status" value="6"/>
</dbReference>
<evidence type="ECO:0000313" key="4">
    <source>
        <dbReference type="EMBL" id="KAJ8439736.1"/>
    </source>
</evidence>
<keyword evidence="1" id="KW-0677">Repeat</keyword>
<protein>
    <recommendedName>
        <fullName evidence="6">Pentatricopeptide repeat-containing protein</fullName>
    </recommendedName>
</protein>
<evidence type="ECO:0000256" key="1">
    <source>
        <dbReference type="ARBA" id="ARBA00022737"/>
    </source>
</evidence>
<evidence type="ECO:0000256" key="2">
    <source>
        <dbReference type="PROSITE-ProRule" id="PRU00708"/>
    </source>
</evidence>
<evidence type="ECO:0000256" key="3">
    <source>
        <dbReference type="SAM" id="Coils"/>
    </source>
</evidence>
<proteinExistence type="predicted"/>
<evidence type="ECO:0008006" key="6">
    <source>
        <dbReference type="Google" id="ProtNLM"/>
    </source>
</evidence>
<dbReference type="InterPro" id="IPR011990">
    <property type="entry name" value="TPR-like_helical_dom_sf"/>
</dbReference>